<evidence type="ECO:0000259" key="1">
    <source>
        <dbReference type="Pfam" id="PF14497"/>
    </source>
</evidence>
<keyword evidence="3" id="KW-1185">Reference proteome</keyword>
<feature type="non-terminal residue" evidence="2">
    <location>
        <position position="1"/>
    </location>
</feature>
<dbReference type="SUPFAM" id="SSF47616">
    <property type="entry name" value="GST C-terminal domain-like"/>
    <property type="match status" value="1"/>
</dbReference>
<dbReference type="OrthoDB" id="414243at2759"/>
<evidence type="ECO:0000313" key="2">
    <source>
        <dbReference type="EMBL" id="CAB0013403.1"/>
    </source>
</evidence>
<feature type="non-terminal residue" evidence="2">
    <location>
        <position position="202"/>
    </location>
</feature>
<dbReference type="Gene3D" id="1.20.1050.10">
    <property type="match status" value="1"/>
</dbReference>
<dbReference type="AlphaFoldDB" id="A0A6H5H7H0"/>
<name>A0A6H5H7H0_9HEMI</name>
<reference evidence="2 3" key="1">
    <citation type="submission" date="2020-02" db="EMBL/GenBank/DDBJ databases">
        <authorList>
            <person name="Ferguson B K."/>
        </authorList>
    </citation>
    <scope>NUCLEOTIDE SEQUENCE [LARGE SCALE GENOMIC DNA]</scope>
</reference>
<protein>
    <recommendedName>
        <fullName evidence="1">Glutathione S-transferase C-terminal domain-containing protein</fullName>
    </recommendedName>
</protein>
<dbReference type="InterPro" id="IPR004046">
    <property type="entry name" value="GST_C"/>
</dbReference>
<dbReference type="Pfam" id="PF14497">
    <property type="entry name" value="GST_C_3"/>
    <property type="match status" value="1"/>
</dbReference>
<feature type="domain" description="Glutathione S-transferase C-terminal" evidence="1">
    <location>
        <begin position="80"/>
        <end position="130"/>
    </location>
</feature>
<evidence type="ECO:0000313" key="3">
    <source>
        <dbReference type="Proteomes" id="UP000479000"/>
    </source>
</evidence>
<dbReference type="Proteomes" id="UP000479000">
    <property type="component" value="Unassembled WGS sequence"/>
</dbReference>
<gene>
    <name evidence="2" type="ORF">NTEN_LOCUS18014</name>
</gene>
<sequence length="202" mass="23848">TLEFLGLRIFALSCRIGGFLNENVTYFDFTSVSKLPCRKGQEYDKRRCPLGNFTYCESDWLWILLSTSAIFGPRRRLVMRLSWADVYFVAILGYFSYMIKDDICKKYEHIRDLRDRIHDIPNIKAWVESRPVTSCSTSESFVEDRYGLISPTSLNQQVHHVLKSSLIYWKQNPIWAEAQKRKIHFSVPIESKDRHWPMEVIL</sequence>
<accession>A0A6H5H7H0</accession>
<organism evidence="2 3">
    <name type="scientific">Nesidiocoris tenuis</name>
    <dbReference type="NCBI Taxonomy" id="355587"/>
    <lineage>
        <taxon>Eukaryota</taxon>
        <taxon>Metazoa</taxon>
        <taxon>Ecdysozoa</taxon>
        <taxon>Arthropoda</taxon>
        <taxon>Hexapoda</taxon>
        <taxon>Insecta</taxon>
        <taxon>Pterygota</taxon>
        <taxon>Neoptera</taxon>
        <taxon>Paraneoptera</taxon>
        <taxon>Hemiptera</taxon>
        <taxon>Heteroptera</taxon>
        <taxon>Panheteroptera</taxon>
        <taxon>Cimicomorpha</taxon>
        <taxon>Miridae</taxon>
        <taxon>Dicyphina</taxon>
        <taxon>Nesidiocoris</taxon>
    </lineage>
</organism>
<dbReference type="InterPro" id="IPR036282">
    <property type="entry name" value="Glutathione-S-Trfase_C_sf"/>
</dbReference>
<dbReference type="EMBL" id="CADCXU010026605">
    <property type="protein sequence ID" value="CAB0013403.1"/>
    <property type="molecule type" value="Genomic_DNA"/>
</dbReference>
<proteinExistence type="predicted"/>